<sequence length="128" mass="14602">MEPHSIVPNEIQPSKKLVIVITRPKLIPSITTIINLQILKPPGDGREGGADVHAERIRRQKIDNVIVSRTTTTPITPISSVIIAIINTALLRNPHPHRRNQIILRKNRSMREIQRHRMYLSTYVCTQP</sequence>
<keyword evidence="2" id="KW-1185">Reference proteome</keyword>
<organism evidence="1 2">
    <name type="scientific">Vigna mungo</name>
    <name type="common">Black gram</name>
    <name type="synonym">Phaseolus mungo</name>
    <dbReference type="NCBI Taxonomy" id="3915"/>
    <lineage>
        <taxon>Eukaryota</taxon>
        <taxon>Viridiplantae</taxon>
        <taxon>Streptophyta</taxon>
        <taxon>Embryophyta</taxon>
        <taxon>Tracheophyta</taxon>
        <taxon>Spermatophyta</taxon>
        <taxon>Magnoliopsida</taxon>
        <taxon>eudicotyledons</taxon>
        <taxon>Gunneridae</taxon>
        <taxon>Pentapetalae</taxon>
        <taxon>rosids</taxon>
        <taxon>fabids</taxon>
        <taxon>Fabales</taxon>
        <taxon>Fabaceae</taxon>
        <taxon>Papilionoideae</taxon>
        <taxon>50 kb inversion clade</taxon>
        <taxon>NPAAA clade</taxon>
        <taxon>indigoferoid/millettioid clade</taxon>
        <taxon>Phaseoleae</taxon>
        <taxon>Vigna</taxon>
    </lineage>
</organism>
<gene>
    <name evidence="1" type="ORF">V8G54_004748</name>
</gene>
<dbReference type="Proteomes" id="UP001374535">
    <property type="component" value="Chromosome 1"/>
</dbReference>
<evidence type="ECO:0000313" key="1">
    <source>
        <dbReference type="EMBL" id="WVZ26204.1"/>
    </source>
</evidence>
<reference evidence="1 2" key="1">
    <citation type="journal article" date="2023" name="Life. Sci Alliance">
        <title>Evolutionary insights into 3D genome organization and epigenetic landscape of Vigna mungo.</title>
        <authorList>
            <person name="Junaid A."/>
            <person name="Singh B."/>
            <person name="Bhatia S."/>
        </authorList>
    </citation>
    <scope>NUCLEOTIDE SEQUENCE [LARGE SCALE GENOMIC DNA]</scope>
    <source>
        <strain evidence="1">Urdbean</strain>
    </source>
</reference>
<dbReference type="AlphaFoldDB" id="A0AAQ3PGL1"/>
<evidence type="ECO:0000313" key="2">
    <source>
        <dbReference type="Proteomes" id="UP001374535"/>
    </source>
</evidence>
<accession>A0AAQ3PGL1</accession>
<protein>
    <submittedName>
        <fullName evidence="1">Uncharacterized protein</fullName>
    </submittedName>
</protein>
<proteinExistence type="predicted"/>
<dbReference type="EMBL" id="CP144700">
    <property type="protein sequence ID" value="WVZ26204.1"/>
    <property type="molecule type" value="Genomic_DNA"/>
</dbReference>
<name>A0AAQ3PGL1_VIGMU</name>